<comment type="caution">
    <text evidence="2">The sequence shown here is derived from an EMBL/GenBank/DDBJ whole genome shotgun (WGS) entry which is preliminary data.</text>
</comment>
<evidence type="ECO:0000313" key="2">
    <source>
        <dbReference type="EMBL" id="PHJ25720.1"/>
    </source>
</evidence>
<dbReference type="RefSeq" id="XP_067927366.1">
    <property type="nucleotide sequence ID" value="XM_068060644.1"/>
</dbReference>
<feature type="compositionally biased region" description="Basic and acidic residues" evidence="1">
    <location>
        <begin position="399"/>
        <end position="414"/>
    </location>
</feature>
<gene>
    <name evidence="2" type="ORF">CSUI_000410</name>
</gene>
<dbReference type="EMBL" id="MIGC01000174">
    <property type="protein sequence ID" value="PHJ25720.1"/>
    <property type="molecule type" value="Genomic_DNA"/>
</dbReference>
<feature type="compositionally biased region" description="Gly residues" evidence="1">
    <location>
        <begin position="417"/>
        <end position="433"/>
    </location>
</feature>
<feature type="compositionally biased region" description="Low complexity" evidence="1">
    <location>
        <begin position="325"/>
        <end position="364"/>
    </location>
</feature>
<evidence type="ECO:0000313" key="3">
    <source>
        <dbReference type="Proteomes" id="UP000221165"/>
    </source>
</evidence>
<dbReference type="VEuPathDB" id="ToxoDB:CSUI_000410"/>
<dbReference type="GeneID" id="94423855"/>
<proteinExistence type="predicted"/>
<dbReference type="OrthoDB" id="25571at2759"/>
<dbReference type="Proteomes" id="UP000221165">
    <property type="component" value="Unassembled WGS sequence"/>
</dbReference>
<feature type="region of interest" description="Disordered" evidence="1">
    <location>
        <begin position="313"/>
        <end position="453"/>
    </location>
</feature>
<evidence type="ECO:0000256" key="1">
    <source>
        <dbReference type="SAM" id="MobiDB-lite"/>
    </source>
</evidence>
<feature type="region of interest" description="Disordered" evidence="1">
    <location>
        <begin position="1"/>
        <end position="78"/>
    </location>
</feature>
<keyword evidence="3" id="KW-1185">Reference proteome</keyword>
<feature type="compositionally biased region" description="Gly residues" evidence="1">
    <location>
        <begin position="57"/>
        <end position="66"/>
    </location>
</feature>
<sequence>MDFGGGFEDQASSRHFGGAGPGSGRYDEDFGGVHTAGGGGGFGQHQQQQSRLPLETFGGGAGGSSYGGAADDEDGGGGGGFLVGGGGLGGITGPMFGTGDFEGGGGFLMHGGGGGLGGFSQLGGGASMSSRHQMNTFMPVKIGGVMNAFRENPNESMIALAPPPAPPLHLIRIVGRISRLVYNHTSSVLGEGESTSHSMLTGAGAGPVIDYSSGRACFELEDGTGVVNCEWLLGDDITPYKQRLVESLLVLNNYVRVYGQMSTLGQAIPMLRVHAVRPVISVADVLFHEIDCCSSYLRLKHFGQALPDPLEVASSSRGGGGGHGSQFPSKSTSSTASTGTFPGGQSSSSSSYPSSSSTSASSSSYQGHALSRSSGGVGGEGGGEEEQGGGDNWGGGYRHMTEGSRKGEDYRRDGVPGAAGGHRPGGGGGGGHNMSGMYYQGDGDDSGGSRWIG</sequence>
<protein>
    <submittedName>
        <fullName evidence="2">Replication protein</fullName>
    </submittedName>
</protein>
<dbReference type="Gene3D" id="2.40.50.140">
    <property type="entry name" value="Nucleic acid-binding proteins"/>
    <property type="match status" value="1"/>
</dbReference>
<dbReference type="InterPro" id="IPR012340">
    <property type="entry name" value="NA-bd_OB-fold"/>
</dbReference>
<feature type="compositionally biased region" description="Gly residues" evidence="1">
    <location>
        <begin position="34"/>
        <end position="43"/>
    </location>
</feature>
<name>A0A2C6L111_9APIC</name>
<reference evidence="2 3" key="1">
    <citation type="journal article" date="2017" name="Int. J. Parasitol.">
        <title>The genome of the protozoan parasite Cystoisospora suis and a reverse vaccinology approach to identify vaccine candidates.</title>
        <authorList>
            <person name="Palmieri N."/>
            <person name="Shrestha A."/>
            <person name="Ruttkowski B."/>
            <person name="Beck T."/>
            <person name="Vogl C."/>
            <person name="Tomley F."/>
            <person name="Blake D.P."/>
            <person name="Joachim A."/>
        </authorList>
    </citation>
    <scope>NUCLEOTIDE SEQUENCE [LARGE SCALE GENOMIC DNA]</scope>
    <source>
        <strain evidence="2 3">Wien I</strain>
    </source>
</reference>
<organism evidence="2 3">
    <name type="scientific">Cystoisospora suis</name>
    <dbReference type="NCBI Taxonomy" id="483139"/>
    <lineage>
        <taxon>Eukaryota</taxon>
        <taxon>Sar</taxon>
        <taxon>Alveolata</taxon>
        <taxon>Apicomplexa</taxon>
        <taxon>Conoidasida</taxon>
        <taxon>Coccidia</taxon>
        <taxon>Eucoccidiorida</taxon>
        <taxon>Eimeriorina</taxon>
        <taxon>Sarcocystidae</taxon>
        <taxon>Cystoisospora</taxon>
    </lineage>
</organism>
<dbReference type="AlphaFoldDB" id="A0A2C6L111"/>
<accession>A0A2C6L111</accession>
<dbReference type="SUPFAM" id="SSF50249">
    <property type="entry name" value="Nucleic acid-binding proteins"/>
    <property type="match status" value="1"/>
</dbReference>